<protein>
    <submittedName>
        <fullName evidence="1">Uncharacterized protein</fullName>
    </submittedName>
</protein>
<comment type="caution">
    <text evidence="1">The sequence shown here is derived from an EMBL/GenBank/DDBJ whole genome shotgun (WGS) entry which is preliminary data.</text>
</comment>
<dbReference type="InterPro" id="IPR005312">
    <property type="entry name" value="DUF1759"/>
</dbReference>
<dbReference type="PANTHER" id="PTHR22954:SF3">
    <property type="entry name" value="PROTEIN CBG08539"/>
    <property type="match status" value="1"/>
</dbReference>
<proteinExistence type="predicted"/>
<dbReference type="AlphaFoldDB" id="A0A0V1HUB2"/>
<dbReference type="OrthoDB" id="7444419at2759"/>
<gene>
    <name evidence="1" type="ORF">T11_10587</name>
</gene>
<dbReference type="PANTHER" id="PTHR22954">
    <property type="entry name" value="RETROVIRAL PROTEASE-RELATED"/>
    <property type="match status" value="1"/>
</dbReference>
<evidence type="ECO:0000313" key="1">
    <source>
        <dbReference type="EMBL" id="KRZ14121.1"/>
    </source>
</evidence>
<dbReference type="Proteomes" id="UP000055024">
    <property type="component" value="Unassembled WGS sequence"/>
</dbReference>
<reference evidence="1 2" key="1">
    <citation type="submission" date="2015-01" db="EMBL/GenBank/DDBJ databases">
        <title>Evolution of Trichinella species and genotypes.</title>
        <authorList>
            <person name="Korhonen P.K."/>
            <person name="Edoardo P."/>
            <person name="Giuseppe L.R."/>
            <person name="Gasser R.B."/>
        </authorList>
    </citation>
    <scope>NUCLEOTIDE SEQUENCE [LARGE SCALE GENOMIC DNA]</scope>
    <source>
        <strain evidence="1">ISS1029</strain>
    </source>
</reference>
<sequence length="488" mass="55217">MNMDMLLPSDHSRITNFGSYWKSQTEDFVENHIDERRVETVKNGSNASVKVRLPRYELPKSHVNVLEFTALWEQFEDSIHSRLDISASTKSSYLRSYLSGPALAAGSDLSTTAANYPAAIEILKNRFNRKNVVIQNYIRKLLVLEPCIKPLAEKLQQLHDQLYLHVSALGALGNDLSSTQITAAEFVMELFKQKLPIVSQKKWEEEIFTDISKIRIEQSVIVKQDLPQARFSKATRANAERLTTTAALEAKIEPRPNRCAICDGGHIIFHSTPEVDGLCVKNKVYVSCMVCLRKVPVKKQCSQKKLMRLPTVTHQEEMANRLGLKGHSDRTRENITFGGLFWPTQETATSKNVKHELENIPMDALCVPAIFRLSANLKLSVWKHLKNIELAYTYPRTAVEIDGKEKVPCVIKSQIRWILVGLIPSTTAEDKGTMLLSKFENECDCEVIDVAEIEDQAELLNKTASFLKKSTTCDGARYVVELPWINNQ</sequence>
<keyword evidence="2" id="KW-1185">Reference proteome</keyword>
<name>A0A0V1HUB2_9BILA</name>
<dbReference type="EMBL" id="JYDP01000027">
    <property type="protein sequence ID" value="KRZ14121.1"/>
    <property type="molecule type" value="Genomic_DNA"/>
</dbReference>
<organism evidence="1 2">
    <name type="scientific">Trichinella zimbabwensis</name>
    <dbReference type="NCBI Taxonomy" id="268475"/>
    <lineage>
        <taxon>Eukaryota</taxon>
        <taxon>Metazoa</taxon>
        <taxon>Ecdysozoa</taxon>
        <taxon>Nematoda</taxon>
        <taxon>Enoplea</taxon>
        <taxon>Dorylaimia</taxon>
        <taxon>Trichinellida</taxon>
        <taxon>Trichinellidae</taxon>
        <taxon>Trichinella</taxon>
    </lineage>
</organism>
<accession>A0A0V1HUB2</accession>
<dbReference type="Pfam" id="PF03564">
    <property type="entry name" value="DUF1759"/>
    <property type="match status" value="1"/>
</dbReference>
<evidence type="ECO:0000313" key="2">
    <source>
        <dbReference type="Proteomes" id="UP000055024"/>
    </source>
</evidence>